<feature type="domain" description="HTH cro/C1-type" evidence="1">
    <location>
        <begin position="5"/>
        <end position="59"/>
    </location>
</feature>
<dbReference type="EMBL" id="JAGGKX010000029">
    <property type="protein sequence ID" value="MBP1971638.1"/>
    <property type="molecule type" value="Genomic_DNA"/>
</dbReference>
<gene>
    <name evidence="2" type="ORF">J2Z83_003789</name>
</gene>
<evidence type="ECO:0000259" key="1">
    <source>
        <dbReference type="PROSITE" id="PS50943"/>
    </source>
</evidence>
<dbReference type="InterPro" id="IPR001387">
    <property type="entry name" value="Cro/C1-type_HTH"/>
</dbReference>
<dbReference type="RefSeq" id="WP_209464656.1">
    <property type="nucleotide sequence ID" value="NZ_CP110224.1"/>
</dbReference>
<dbReference type="Gene3D" id="1.10.260.40">
    <property type="entry name" value="lambda repressor-like DNA-binding domains"/>
    <property type="match status" value="1"/>
</dbReference>
<evidence type="ECO:0000313" key="2">
    <source>
        <dbReference type="EMBL" id="MBP1971638.1"/>
    </source>
</evidence>
<keyword evidence="3" id="KW-1185">Reference proteome</keyword>
<sequence length="76" mass="8882">MNNKLRLIRKERGMSISELSRRTNISRQSITKIELHDSEPSGITMLEIARSLDKDPRDIFFTNVVIQDLQNEKQII</sequence>
<dbReference type="Pfam" id="PF01381">
    <property type="entry name" value="HTH_3"/>
    <property type="match status" value="1"/>
</dbReference>
<organism evidence="2 3">
    <name type="scientific">Virgibacillus natechei</name>
    <dbReference type="NCBI Taxonomy" id="1216297"/>
    <lineage>
        <taxon>Bacteria</taxon>
        <taxon>Bacillati</taxon>
        <taxon>Bacillota</taxon>
        <taxon>Bacilli</taxon>
        <taxon>Bacillales</taxon>
        <taxon>Bacillaceae</taxon>
        <taxon>Virgibacillus</taxon>
    </lineage>
</organism>
<dbReference type="SMART" id="SM00530">
    <property type="entry name" value="HTH_XRE"/>
    <property type="match status" value="1"/>
</dbReference>
<dbReference type="PROSITE" id="PS50943">
    <property type="entry name" value="HTH_CROC1"/>
    <property type="match status" value="1"/>
</dbReference>
<keyword evidence="2" id="KW-0238">DNA-binding</keyword>
<evidence type="ECO:0000313" key="3">
    <source>
        <dbReference type="Proteomes" id="UP001519345"/>
    </source>
</evidence>
<proteinExistence type="predicted"/>
<name>A0ABS4IL04_9BACI</name>
<dbReference type="CDD" id="cd00093">
    <property type="entry name" value="HTH_XRE"/>
    <property type="match status" value="1"/>
</dbReference>
<accession>A0ABS4IL04</accession>
<dbReference type="GO" id="GO:0003677">
    <property type="term" value="F:DNA binding"/>
    <property type="evidence" value="ECO:0007669"/>
    <property type="project" value="UniProtKB-KW"/>
</dbReference>
<dbReference type="Proteomes" id="UP001519345">
    <property type="component" value="Unassembled WGS sequence"/>
</dbReference>
<dbReference type="InterPro" id="IPR010982">
    <property type="entry name" value="Lambda_DNA-bd_dom_sf"/>
</dbReference>
<dbReference type="SUPFAM" id="SSF47413">
    <property type="entry name" value="lambda repressor-like DNA-binding domains"/>
    <property type="match status" value="1"/>
</dbReference>
<reference evidence="2 3" key="1">
    <citation type="submission" date="2021-03" db="EMBL/GenBank/DDBJ databases">
        <title>Genomic Encyclopedia of Type Strains, Phase IV (KMG-IV): sequencing the most valuable type-strain genomes for metagenomic binning, comparative biology and taxonomic classification.</title>
        <authorList>
            <person name="Goeker M."/>
        </authorList>
    </citation>
    <scope>NUCLEOTIDE SEQUENCE [LARGE SCALE GENOMIC DNA]</scope>
    <source>
        <strain evidence="2 3">DSM 25609</strain>
    </source>
</reference>
<comment type="caution">
    <text evidence="2">The sequence shown here is derived from an EMBL/GenBank/DDBJ whole genome shotgun (WGS) entry which is preliminary data.</text>
</comment>
<protein>
    <submittedName>
        <fullName evidence="2">DNA-binding XRE family transcriptional regulator</fullName>
    </submittedName>
</protein>